<evidence type="ECO:0000256" key="6">
    <source>
        <dbReference type="ARBA" id="ARBA00022777"/>
    </source>
</evidence>
<comment type="catalytic activity">
    <reaction evidence="8">
        <text>L-seryl-[protein] + ATP = O-phospho-L-seryl-[protein] + ADP + H(+)</text>
        <dbReference type="Rhea" id="RHEA:17989"/>
        <dbReference type="Rhea" id="RHEA-COMP:9863"/>
        <dbReference type="Rhea" id="RHEA-COMP:11604"/>
        <dbReference type="ChEBI" id="CHEBI:15378"/>
        <dbReference type="ChEBI" id="CHEBI:29999"/>
        <dbReference type="ChEBI" id="CHEBI:30616"/>
        <dbReference type="ChEBI" id="CHEBI:83421"/>
        <dbReference type="ChEBI" id="CHEBI:456216"/>
        <dbReference type="EC" id="2.7.12.1"/>
    </reaction>
</comment>
<dbReference type="AlphaFoldDB" id="A0A4S2L8P3"/>
<sequence length="969" mass="109575">MALYPSDAQDLVHKYTFDHELQHAPYGRTRSFHSQYEGRQHSNRSRDMVSNYPNHRTINFGAPFPLYDGVTSNQIYESSPNYRGSKSGSIMNLALSSHGQLNDRHRTRKPGPPISQFAPTKSISDRNKSLESFNSLCGVYPMSSRREISSNFGPGDGLGDKTAKNSELKRYTVPDYRSGFNHWLTSRDLSNHSFDTYRRASKYYLPYSTHDGQPIYETAAGSTYMSPMKYTSDKIYFSPSNGAVNGLRLDYIHQPHESQPDVRPSIRDGLSPKHSAGAYASNGLPLATSPQSPNRKSHNGYAGSNGSSTYIAALDPNLNDVHQQFDEKNDSDSPRPLTPHRALKLYWRRLSQVERTEILGYGEIYFLGLDAAKIGMNDKSSTNESADCLKKRSSDNQGFDDDQSGYKLVLNDHIAYRYELIKLLGKGSFGQVVQARDHRTGSDVALKIIRSEERFARQAQEEISILQALNEEDTDGHYNVVKLLDHFVFRRHVCMVFELLNLNLYEILQRNDFRGLSQGTVSKLTRGILECMNLLLKNNIIHCDLKPENVLLRSAARCAIKVIDFGSSCYANQRVYTYIQSRFYRAPEIILGMEYGPPIDMWSLGCIVAEMITGTPIFPGEDEADQLARIMELIGVPPRSMLAAAGRANKFFTPSGEPLYALNQISGAGYCSDNRNGNIHASHPTSAGKSTRELRRLPNSIDLLTALTMHKRSSVCLPGEENLFRQQSRSLVGRVEPVDADLLDFLGRCFQWIPSHRMNPIEALNHPWITKRRTMSSVDKKLTHSPQLHSNGNGMPNIQNGLKKLTNVDIPDSVKAVFGDTEELLRKMQSVRIRKGSLPSEDDITPTRRYSQLSRGERSSSKGIRRFSSCQETIRHLMEPLDNLEAPRKLSSRYYNRPSNSRNYREFLSNGGDIYQDVHSSPINRTEDEVDSYRRHRPRRPSNRQRDSLLLRVDDSRSRRVGGLFDGSA</sequence>
<dbReference type="PROSITE" id="PS00108">
    <property type="entry name" value="PROTEIN_KINASE_ST"/>
    <property type="match status" value="1"/>
</dbReference>
<dbReference type="STRING" id="147828.A0A4S2L8P3"/>
<dbReference type="SMART" id="SM00220">
    <property type="entry name" value="S_TKc"/>
    <property type="match status" value="1"/>
</dbReference>
<keyword evidence="3" id="KW-0723">Serine/threonine-protein kinase</keyword>
<feature type="domain" description="Protein kinase" evidence="13">
    <location>
        <begin position="418"/>
        <end position="769"/>
    </location>
</feature>
<feature type="compositionally biased region" description="Basic residues" evidence="12">
    <location>
        <begin position="934"/>
        <end position="943"/>
    </location>
</feature>
<evidence type="ECO:0000313" key="15">
    <source>
        <dbReference type="Proteomes" id="UP000308267"/>
    </source>
</evidence>
<dbReference type="PANTHER" id="PTHR24058:SF112">
    <property type="entry name" value="DUAL SPECIFICITY TYROSINE-PHOSPHORYLATION-REGULATED KINASE 3 HOMOLOG-RELATED"/>
    <property type="match status" value="1"/>
</dbReference>
<dbReference type="CDD" id="cd14210">
    <property type="entry name" value="PKc_DYRK"/>
    <property type="match status" value="1"/>
</dbReference>
<dbReference type="PROSITE" id="PS50011">
    <property type="entry name" value="PROTEIN_KINASE_DOM"/>
    <property type="match status" value="1"/>
</dbReference>
<dbReference type="SUPFAM" id="SSF56112">
    <property type="entry name" value="Protein kinase-like (PK-like)"/>
    <property type="match status" value="1"/>
</dbReference>
<dbReference type="GO" id="GO:0004712">
    <property type="term" value="F:protein serine/threonine/tyrosine kinase activity"/>
    <property type="evidence" value="ECO:0007669"/>
    <property type="project" value="UniProtKB-EC"/>
</dbReference>
<evidence type="ECO:0000256" key="7">
    <source>
        <dbReference type="ARBA" id="ARBA00022840"/>
    </source>
</evidence>
<dbReference type="InterPro" id="IPR008271">
    <property type="entry name" value="Ser/Thr_kinase_AS"/>
</dbReference>
<evidence type="ECO:0000256" key="10">
    <source>
        <dbReference type="ARBA" id="ARBA00051680"/>
    </source>
</evidence>
<name>A0A4S2L8P3_OPIFE</name>
<dbReference type="GO" id="GO:0004674">
    <property type="term" value="F:protein serine/threonine kinase activity"/>
    <property type="evidence" value="ECO:0007669"/>
    <property type="project" value="UniProtKB-KW"/>
</dbReference>
<evidence type="ECO:0000259" key="13">
    <source>
        <dbReference type="PROSITE" id="PS50011"/>
    </source>
</evidence>
<evidence type="ECO:0000256" key="12">
    <source>
        <dbReference type="SAM" id="MobiDB-lite"/>
    </source>
</evidence>
<keyword evidence="6" id="KW-0418">Kinase</keyword>
<keyword evidence="4" id="KW-0808">Transferase</keyword>
<comment type="catalytic activity">
    <reaction evidence="10">
        <text>L-tyrosyl-[protein] + ATP = O-phospho-L-tyrosyl-[protein] + ADP + H(+)</text>
        <dbReference type="Rhea" id="RHEA:10596"/>
        <dbReference type="Rhea" id="RHEA-COMP:10136"/>
        <dbReference type="Rhea" id="RHEA-COMP:20101"/>
        <dbReference type="ChEBI" id="CHEBI:15378"/>
        <dbReference type="ChEBI" id="CHEBI:30616"/>
        <dbReference type="ChEBI" id="CHEBI:46858"/>
        <dbReference type="ChEBI" id="CHEBI:61978"/>
        <dbReference type="ChEBI" id="CHEBI:456216"/>
        <dbReference type="EC" id="2.7.12.1"/>
    </reaction>
</comment>
<dbReference type="GO" id="GO:0005634">
    <property type="term" value="C:nucleus"/>
    <property type="evidence" value="ECO:0007669"/>
    <property type="project" value="TreeGrafter"/>
</dbReference>
<organism evidence="14 15">
    <name type="scientific">Opisthorchis felineus</name>
    <dbReference type="NCBI Taxonomy" id="147828"/>
    <lineage>
        <taxon>Eukaryota</taxon>
        <taxon>Metazoa</taxon>
        <taxon>Spiralia</taxon>
        <taxon>Lophotrochozoa</taxon>
        <taxon>Platyhelminthes</taxon>
        <taxon>Trematoda</taxon>
        <taxon>Digenea</taxon>
        <taxon>Opisthorchiida</taxon>
        <taxon>Opisthorchiata</taxon>
        <taxon>Opisthorchiidae</taxon>
        <taxon>Opisthorchis</taxon>
    </lineage>
</organism>
<comment type="caution">
    <text evidence="14">The sequence shown here is derived from an EMBL/GenBank/DDBJ whole genome shotgun (WGS) entry which is preliminary data.</text>
</comment>
<dbReference type="InterPro" id="IPR042521">
    <property type="entry name" value="DYRK"/>
</dbReference>
<dbReference type="GO" id="GO:0005856">
    <property type="term" value="C:cytoskeleton"/>
    <property type="evidence" value="ECO:0007669"/>
    <property type="project" value="TreeGrafter"/>
</dbReference>
<comment type="catalytic activity">
    <reaction evidence="9">
        <text>L-threonyl-[protein] + ATP = O-phospho-L-threonyl-[protein] + ADP + H(+)</text>
        <dbReference type="Rhea" id="RHEA:46608"/>
        <dbReference type="Rhea" id="RHEA-COMP:11060"/>
        <dbReference type="Rhea" id="RHEA-COMP:11605"/>
        <dbReference type="ChEBI" id="CHEBI:15378"/>
        <dbReference type="ChEBI" id="CHEBI:30013"/>
        <dbReference type="ChEBI" id="CHEBI:30616"/>
        <dbReference type="ChEBI" id="CHEBI:61977"/>
        <dbReference type="ChEBI" id="CHEBI:456216"/>
        <dbReference type="EC" id="2.7.12.1"/>
    </reaction>
</comment>
<evidence type="ECO:0000313" key="14">
    <source>
        <dbReference type="EMBL" id="TGZ58696.1"/>
    </source>
</evidence>
<dbReference type="PROSITE" id="PS00107">
    <property type="entry name" value="PROTEIN_KINASE_ATP"/>
    <property type="match status" value="1"/>
</dbReference>
<reference evidence="14 15" key="1">
    <citation type="journal article" date="2019" name="BMC Genomics">
        <title>New insights from Opisthorchis felineus genome: update on genomics of the epidemiologically important liver flukes.</title>
        <authorList>
            <person name="Ershov N.I."/>
            <person name="Mordvinov V.A."/>
            <person name="Prokhortchouk E.B."/>
            <person name="Pakharukova M.Y."/>
            <person name="Gunbin K.V."/>
            <person name="Ustyantsev K."/>
            <person name="Genaev M.A."/>
            <person name="Blinov A.G."/>
            <person name="Mazur A."/>
            <person name="Boulygina E."/>
            <person name="Tsygankova S."/>
            <person name="Khrameeva E."/>
            <person name="Chekanov N."/>
            <person name="Fan G."/>
            <person name="Xiao A."/>
            <person name="Zhang H."/>
            <person name="Xu X."/>
            <person name="Yang H."/>
            <person name="Solovyev V."/>
            <person name="Lee S.M."/>
            <person name="Liu X."/>
            <person name="Afonnikov D.A."/>
            <person name="Skryabin K.G."/>
        </authorList>
    </citation>
    <scope>NUCLEOTIDE SEQUENCE [LARGE SCALE GENOMIC DNA]</scope>
    <source>
        <strain evidence="14">AK-0245</strain>
        <tissue evidence="14">Whole organism</tissue>
    </source>
</reference>
<dbReference type="InterPro" id="IPR050494">
    <property type="entry name" value="Ser_Thr_dual-spec_kinase"/>
</dbReference>
<evidence type="ECO:0000256" key="2">
    <source>
        <dbReference type="ARBA" id="ARBA00013203"/>
    </source>
</evidence>
<dbReference type="Pfam" id="PF00069">
    <property type="entry name" value="Pkinase"/>
    <property type="match status" value="1"/>
</dbReference>
<protein>
    <recommendedName>
        <fullName evidence="2">dual-specificity kinase</fullName>
        <ecNumber evidence="2">2.7.12.1</ecNumber>
    </recommendedName>
</protein>
<feature type="compositionally biased region" description="Basic and acidic residues" evidence="12">
    <location>
        <begin position="256"/>
        <end position="266"/>
    </location>
</feature>
<dbReference type="PANTHER" id="PTHR24058">
    <property type="entry name" value="DUAL SPECIFICITY PROTEIN KINASE"/>
    <property type="match status" value="1"/>
</dbReference>
<feature type="region of interest" description="Disordered" evidence="12">
    <location>
        <begin position="913"/>
        <end position="953"/>
    </location>
</feature>
<proteinExistence type="inferred from homology"/>
<dbReference type="Gene3D" id="3.30.10.30">
    <property type="entry name" value="DYRK"/>
    <property type="match status" value="1"/>
</dbReference>
<gene>
    <name evidence="14" type="ORF">CRM22_009505</name>
</gene>
<comment type="similarity">
    <text evidence="1">Belongs to the protein kinase superfamily. CMGC Ser/Thr protein kinase family. MNB/DYRK subfamily.</text>
</comment>
<feature type="region of interest" description="Disordered" evidence="12">
    <location>
        <begin position="256"/>
        <end position="306"/>
    </location>
</feature>
<keyword evidence="15" id="KW-1185">Reference proteome</keyword>
<keyword evidence="7 11" id="KW-0067">ATP-binding</keyword>
<feature type="compositionally biased region" description="Basic and acidic residues" evidence="12">
    <location>
        <begin position="944"/>
        <end position="953"/>
    </location>
</feature>
<evidence type="ECO:0000256" key="1">
    <source>
        <dbReference type="ARBA" id="ARBA00008867"/>
    </source>
</evidence>
<evidence type="ECO:0000256" key="4">
    <source>
        <dbReference type="ARBA" id="ARBA00022679"/>
    </source>
</evidence>
<dbReference type="EMBL" id="SJOL01009162">
    <property type="protein sequence ID" value="TGZ58696.1"/>
    <property type="molecule type" value="Genomic_DNA"/>
</dbReference>
<evidence type="ECO:0000256" key="8">
    <source>
        <dbReference type="ARBA" id="ARBA00049003"/>
    </source>
</evidence>
<dbReference type="Gene3D" id="3.30.200.20">
    <property type="entry name" value="Phosphorylase Kinase, domain 1"/>
    <property type="match status" value="1"/>
</dbReference>
<feature type="region of interest" description="Disordered" evidence="12">
    <location>
        <begin position="836"/>
        <end position="865"/>
    </location>
</feature>
<dbReference type="OrthoDB" id="9332038at2759"/>
<evidence type="ECO:0000256" key="11">
    <source>
        <dbReference type="PROSITE-ProRule" id="PRU10141"/>
    </source>
</evidence>
<dbReference type="InterPro" id="IPR000719">
    <property type="entry name" value="Prot_kinase_dom"/>
</dbReference>
<dbReference type="InterPro" id="IPR017441">
    <property type="entry name" value="Protein_kinase_ATP_BS"/>
</dbReference>
<accession>A0A4S2L8P3</accession>
<evidence type="ECO:0000256" key="9">
    <source>
        <dbReference type="ARBA" id="ARBA00049308"/>
    </source>
</evidence>
<feature type="binding site" evidence="11">
    <location>
        <position position="447"/>
    </location>
    <ligand>
        <name>ATP</name>
        <dbReference type="ChEBI" id="CHEBI:30616"/>
    </ligand>
</feature>
<evidence type="ECO:0000256" key="3">
    <source>
        <dbReference type="ARBA" id="ARBA00022527"/>
    </source>
</evidence>
<keyword evidence="5 11" id="KW-0547">Nucleotide-binding</keyword>
<dbReference type="GO" id="GO:0005524">
    <property type="term" value="F:ATP binding"/>
    <property type="evidence" value="ECO:0007669"/>
    <property type="project" value="UniProtKB-UniRule"/>
</dbReference>
<dbReference type="Gene3D" id="1.10.510.10">
    <property type="entry name" value="Transferase(Phosphotransferase) domain 1"/>
    <property type="match status" value="1"/>
</dbReference>
<dbReference type="GO" id="GO:0005737">
    <property type="term" value="C:cytoplasm"/>
    <property type="evidence" value="ECO:0007669"/>
    <property type="project" value="TreeGrafter"/>
</dbReference>
<evidence type="ECO:0000256" key="5">
    <source>
        <dbReference type="ARBA" id="ARBA00022741"/>
    </source>
</evidence>
<dbReference type="InterPro" id="IPR011009">
    <property type="entry name" value="Kinase-like_dom_sf"/>
</dbReference>
<dbReference type="EC" id="2.7.12.1" evidence="2"/>
<dbReference type="Proteomes" id="UP000308267">
    <property type="component" value="Unassembled WGS sequence"/>
</dbReference>